<feature type="chain" id="PRO_5024358893" evidence="1">
    <location>
        <begin position="22"/>
        <end position="102"/>
    </location>
</feature>
<evidence type="ECO:0000313" key="3">
    <source>
        <dbReference type="WBParaSite" id="TMUE_2000009835.1"/>
    </source>
</evidence>
<organism evidence="2 3">
    <name type="scientific">Trichuris muris</name>
    <name type="common">Mouse whipworm</name>
    <dbReference type="NCBI Taxonomy" id="70415"/>
    <lineage>
        <taxon>Eukaryota</taxon>
        <taxon>Metazoa</taxon>
        <taxon>Ecdysozoa</taxon>
        <taxon>Nematoda</taxon>
        <taxon>Enoplea</taxon>
        <taxon>Dorylaimia</taxon>
        <taxon>Trichinellida</taxon>
        <taxon>Trichuridae</taxon>
        <taxon>Trichuris</taxon>
    </lineage>
</organism>
<name>A0A5S6QRH3_TRIMR</name>
<dbReference type="WBParaSite" id="TMUE_2000009835.1">
    <property type="protein sequence ID" value="TMUE_2000009835.1"/>
    <property type="gene ID" value="WBGene00300746"/>
</dbReference>
<proteinExistence type="predicted"/>
<dbReference type="Proteomes" id="UP000046395">
    <property type="component" value="Unassembled WGS sequence"/>
</dbReference>
<keyword evidence="2" id="KW-1185">Reference proteome</keyword>
<evidence type="ECO:0000256" key="1">
    <source>
        <dbReference type="SAM" id="SignalP"/>
    </source>
</evidence>
<keyword evidence="1" id="KW-0732">Signal</keyword>
<reference evidence="3" key="1">
    <citation type="submission" date="2019-12" db="UniProtKB">
        <authorList>
            <consortium name="WormBaseParasite"/>
        </authorList>
    </citation>
    <scope>IDENTIFICATION</scope>
</reference>
<protein>
    <submittedName>
        <fullName evidence="3">Secreted protein</fullName>
    </submittedName>
</protein>
<sequence length="102" mass="11838">MPFNNSFQHLIALCTFTLVNGLVSWPNVESSESLDKRWSWTGCQFSHLGHCEWLLVVRPEVFALFSRCISEIQDSRDPRGSISWFLHRAITCTCKCIIFAWQ</sequence>
<dbReference type="AlphaFoldDB" id="A0A5S6QRH3"/>
<accession>A0A5S6QRH3</accession>
<feature type="signal peptide" evidence="1">
    <location>
        <begin position="1"/>
        <end position="21"/>
    </location>
</feature>
<evidence type="ECO:0000313" key="2">
    <source>
        <dbReference type="Proteomes" id="UP000046395"/>
    </source>
</evidence>